<gene>
    <name evidence="2" type="ORF">GN244_ATG00995</name>
</gene>
<proteinExistence type="predicted"/>
<accession>A0A833TGT6</accession>
<keyword evidence="3" id="KW-1185">Reference proteome</keyword>
<feature type="chain" id="PRO_5033035742" evidence="1">
    <location>
        <begin position="19"/>
        <end position="292"/>
    </location>
</feature>
<evidence type="ECO:0000313" key="3">
    <source>
        <dbReference type="Proteomes" id="UP000602510"/>
    </source>
</evidence>
<name>A0A833TGT6_PHYIN</name>
<evidence type="ECO:0000313" key="2">
    <source>
        <dbReference type="EMBL" id="KAF4046605.1"/>
    </source>
</evidence>
<organism evidence="2 3">
    <name type="scientific">Phytophthora infestans</name>
    <name type="common">Potato late blight agent</name>
    <name type="synonym">Botrytis infestans</name>
    <dbReference type="NCBI Taxonomy" id="4787"/>
    <lineage>
        <taxon>Eukaryota</taxon>
        <taxon>Sar</taxon>
        <taxon>Stramenopiles</taxon>
        <taxon>Oomycota</taxon>
        <taxon>Peronosporomycetes</taxon>
        <taxon>Peronosporales</taxon>
        <taxon>Peronosporaceae</taxon>
        <taxon>Phytophthora</taxon>
    </lineage>
</organism>
<comment type="caution">
    <text evidence="2">The sequence shown here is derived from an EMBL/GenBank/DDBJ whole genome shotgun (WGS) entry which is preliminary data.</text>
</comment>
<evidence type="ECO:0000256" key="1">
    <source>
        <dbReference type="SAM" id="SignalP"/>
    </source>
</evidence>
<dbReference type="Proteomes" id="UP000602510">
    <property type="component" value="Unassembled WGS sequence"/>
</dbReference>
<feature type="signal peptide" evidence="1">
    <location>
        <begin position="1"/>
        <end position="18"/>
    </location>
</feature>
<reference evidence="2" key="1">
    <citation type="submission" date="2020-04" db="EMBL/GenBank/DDBJ databases">
        <title>Hybrid Assembly of Korean Phytophthora infestans isolates.</title>
        <authorList>
            <person name="Prokchorchik M."/>
            <person name="Lee Y."/>
            <person name="Seo J."/>
            <person name="Cho J.-H."/>
            <person name="Park Y.-E."/>
            <person name="Jang D.-C."/>
            <person name="Im J.-S."/>
            <person name="Choi J.-G."/>
            <person name="Park H.-J."/>
            <person name="Lee G.-B."/>
            <person name="Lee Y.-G."/>
            <person name="Hong S.-Y."/>
            <person name="Cho K."/>
            <person name="Sohn K.H."/>
        </authorList>
    </citation>
    <scope>NUCLEOTIDE SEQUENCE</scope>
    <source>
        <strain evidence="2">KR_1_A1</strain>
    </source>
</reference>
<dbReference type="EMBL" id="WSZM01000015">
    <property type="protein sequence ID" value="KAF4046605.1"/>
    <property type="molecule type" value="Genomic_DNA"/>
</dbReference>
<keyword evidence="1" id="KW-0732">Signal</keyword>
<dbReference type="AlphaFoldDB" id="A0A833TGT6"/>
<sequence length="292" mass="32163">MHCRLLFLLLTAITLVLCVDAVDRSKLRTCQQSQFCNKYRNAQREELPSKFRVARNSIWPDLDADLVRFLVEDAAKRDGIPLAGSLAFVLNEDKAAVPALRVRLQEKFEDPNDPKTRWTSDDVLVPDAEETRPLRQLTAQEAGLKRPINEKEVLLFSPETQGSSQVVAALKLGSFGVDLFLNGELVVSTNDDGLFHYEVRHNRADAAAQTRAAADQAVVDAHEGKTIVDYGEDGLAIYADGSVQKKKEHQATMTATVGVDGNVEGWKESFGGHTDKEKFGPSSIGLDVSFHG</sequence>
<protein>
    <submittedName>
        <fullName evidence="2">Uncharacterized protein</fullName>
    </submittedName>
</protein>